<feature type="transmembrane region" description="Helical" evidence="1">
    <location>
        <begin position="127"/>
        <end position="145"/>
    </location>
</feature>
<evidence type="ECO:0000256" key="1">
    <source>
        <dbReference type="SAM" id="Phobius"/>
    </source>
</evidence>
<feature type="transmembrane region" description="Helical" evidence="1">
    <location>
        <begin position="7"/>
        <end position="27"/>
    </location>
</feature>
<dbReference type="KEGG" id="hmn:HM131_18955"/>
<feature type="transmembrane region" description="Helical" evidence="1">
    <location>
        <begin position="96"/>
        <end position="115"/>
    </location>
</feature>
<name>A0A1W5ZZU6_9BACI</name>
<dbReference type="AlphaFoldDB" id="A0A1W5ZZU6"/>
<feature type="domain" description="DUF1468" evidence="2">
    <location>
        <begin position="10"/>
        <end position="146"/>
    </location>
</feature>
<keyword evidence="1" id="KW-0472">Membrane</keyword>
<reference evidence="3 4" key="1">
    <citation type="submission" date="2017-04" db="EMBL/GenBank/DDBJ databases">
        <title>The whole genome sequencing and assembly of Halobacillus mangrovi strain.</title>
        <authorList>
            <person name="Lee S.-J."/>
            <person name="Park M.-K."/>
            <person name="Kim J.-Y."/>
            <person name="Lee Y.-J."/>
            <person name="Yi H."/>
            <person name="Bahn Y.-S."/>
            <person name="Kim J.F."/>
            <person name="Lee D.-W."/>
        </authorList>
    </citation>
    <scope>NUCLEOTIDE SEQUENCE [LARGE SCALE GENOMIC DNA]</scope>
    <source>
        <strain evidence="3 4">KTB 131</strain>
    </source>
</reference>
<feature type="transmembrane region" description="Helical" evidence="1">
    <location>
        <begin position="72"/>
        <end position="90"/>
    </location>
</feature>
<feature type="transmembrane region" description="Helical" evidence="1">
    <location>
        <begin position="39"/>
        <end position="60"/>
    </location>
</feature>
<dbReference type="Proteomes" id="UP000192527">
    <property type="component" value="Chromosome"/>
</dbReference>
<organism evidence="3 4">
    <name type="scientific">Halobacillus mangrovi</name>
    <dbReference type="NCBI Taxonomy" id="402384"/>
    <lineage>
        <taxon>Bacteria</taxon>
        <taxon>Bacillati</taxon>
        <taxon>Bacillota</taxon>
        <taxon>Bacilli</taxon>
        <taxon>Bacillales</taxon>
        <taxon>Bacillaceae</taxon>
        <taxon>Halobacillus</taxon>
    </lineage>
</organism>
<accession>A0A1W5ZZU6</accession>
<sequence>MLVGEIIFHIVLIGVLVVFLNASYGISTEGAIDPVGPAAFPQFLLYLAILLALISLFRAIKKWRGERKTSDTASIINLPVVGMLVSLLVFLLLIDYLGFIFASMILLFSLFYLLGQKNWFKITIQSIILPLAFAFLFGNVLSVPLPRGFGMIEILSYYVY</sequence>
<evidence type="ECO:0000313" key="4">
    <source>
        <dbReference type="Proteomes" id="UP000192527"/>
    </source>
</evidence>
<proteinExistence type="predicted"/>
<keyword evidence="1" id="KW-0812">Transmembrane</keyword>
<dbReference type="Pfam" id="PF07331">
    <property type="entry name" value="TctB"/>
    <property type="match status" value="1"/>
</dbReference>
<gene>
    <name evidence="3" type="ORF">HM131_18955</name>
</gene>
<keyword evidence="4" id="KW-1185">Reference proteome</keyword>
<evidence type="ECO:0000259" key="2">
    <source>
        <dbReference type="Pfam" id="PF07331"/>
    </source>
</evidence>
<dbReference type="EMBL" id="CP020772">
    <property type="protein sequence ID" value="ARI78789.1"/>
    <property type="molecule type" value="Genomic_DNA"/>
</dbReference>
<evidence type="ECO:0000313" key="3">
    <source>
        <dbReference type="EMBL" id="ARI78789.1"/>
    </source>
</evidence>
<protein>
    <recommendedName>
        <fullName evidence="2">DUF1468 domain-containing protein</fullName>
    </recommendedName>
</protein>
<dbReference type="STRING" id="402384.HM131_18955"/>
<dbReference type="InterPro" id="IPR009936">
    <property type="entry name" value="DUF1468"/>
</dbReference>
<keyword evidence="1" id="KW-1133">Transmembrane helix</keyword>